<organism evidence="2 3">
    <name type="scientific">Tetraparma gracilis</name>
    <dbReference type="NCBI Taxonomy" id="2962635"/>
    <lineage>
        <taxon>Eukaryota</taxon>
        <taxon>Sar</taxon>
        <taxon>Stramenopiles</taxon>
        <taxon>Ochrophyta</taxon>
        <taxon>Bolidophyceae</taxon>
        <taxon>Parmales</taxon>
        <taxon>Triparmaceae</taxon>
        <taxon>Tetraparma</taxon>
    </lineage>
</organism>
<comment type="caution">
    <text evidence="2">The sequence shown here is derived from an EMBL/GenBank/DDBJ whole genome shotgun (WGS) entry which is preliminary data.</text>
</comment>
<evidence type="ECO:0000256" key="1">
    <source>
        <dbReference type="SAM" id="MobiDB-lite"/>
    </source>
</evidence>
<feature type="region of interest" description="Disordered" evidence="1">
    <location>
        <begin position="194"/>
        <end position="215"/>
    </location>
</feature>
<proteinExistence type="predicted"/>
<protein>
    <submittedName>
        <fullName evidence="2">Uncharacterized protein</fullName>
    </submittedName>
</protein>
<keyword evidence="3" id="KW-1185">Reference proteome</keyword>
<feature type="compositionally biased region" description="Basic and acidic residues" evidence="1">
    <location>
        <begin position="100"/>
        <end position="111"/>
    </location>
</feature>
<feature type="region of interest" description="Disordered" evidence="1">
    <location>
        <begin position="74"/>
        <end position="133"/>
    </location>
</feature>
<dbReference type="EMBL" id="BRYB01000056">
    <property type="protein sequence ID" value="GMI21698.1"/>
    <property type="molecule type" value="Genomic_DNA"/>
</dbReference>
<evidence type="ECO:0000313" key="2">
    <source>
        <dbReference type="EMBL" id="GMI21698.1"/>
    </source>
</evidence>
<reference evidence="2 3" key="1">
    <citation type="journal article" date="2023" name="Commun. Biol.">
        <title>Genome analysis of Parmales, the sister group of diatoms, reveals the evolutionary specialization of diatoms from phago-mixotrophs to photoautotrophs.</title>
        <authorList>
            <person name="Ban H."/>
            <person name="Sato S."/>
            <person name="Yoshikawa S."/>
            <person name="Yamada K."/>
            <person name="Nakamura Y."/>
            <person name="Ichinomiya M."/>
            <person name="Sato N."/>
            <person name="Blanc-Mathieu R."/>
            <person name="Endo H."/>
            <person name="Kuwata A."/>
            <person name="Ogata H."/>
        </authorList>
    </citation>
    <scope>NUCLEOTIDE SEQUENCE [LARGE SCALE GENOMIC DNA]</scope>
</reference>
<dbReference type="Gene3D" id="1.10.30.10">
    <property type="entry name" value="High mobility group box domain"/>
    <property type="match status" value="1"/>
</dbReference>
<dbReference type="SUPFAM" id="SSF47095">
    <property type="entry name" value="HMG-box"/>
    <property type="match status" value="1"/>
</dbReference>
<accession>A0ABQ6M8R9</accession>
<feature type="compositionally biased region" description="Basic and acidic residues" evidence="1">
    <location>
        <begin position="205"/>
        <end position="215"/>
    </location>
</feature>
<name>A0ABQ6M8R9_9STRA</name>
<gene>
    <name evidence="2" type="ORF">TeGR_g12308</name>
</gene>
<dbReference type="InterPro" id="IPR036910">
    <property type="entry name" value="HMG_box_dom_sf"/>
</dbReference>
<dbReference type="Proteomes" id="UP001165060">
    <property type="component" value="Unassembled WGS sequence"/>
</dbReference>
<sequence length="215" mass="23342">MLDEAEDADLYVALTKVMQVNSLSPEQLLGTFFDETMMSRYCEERLAKSGKGGTATLAARIAAAWAKPSFEPVGGIKKTKEPTVAKKAQPAGKPPFEPVGEIKKTKDEKPTVAKKAQPAGKPPAPSKPIALPEPRLVSKEWTGEGPAPAKKAFTHFCNAARKTIKSSLPETQRKDKSAVNASLLEHWGQLDSEAREGWQEVEDEDARRFAEEGGV</sequence>
<evidence type="ECO:0000313" key="3">
    <source>
        <dbReference type="Proteomes" id="UP001165060"/>
    </source>
</evidence>